<feature type="transmembrane region" description="Helical" evidence="8">
    <location>
        <begin position="645"/>
        <end position="664"/>
    </location>
</feature>
<dbReference type="EMBL" id="JAEFBJ010000011">
    <property type="protein sequence ID" value="KAG7557744.1"/>
    <property type="molecule type" value="Genomic_DNA"/>
</dbReference>
<dbReference type="Pfam" id="PF00023">
    <property type="entry name" value="Ank"/>
    <property type="match status" value="1"/>
</dbReference>
<dbReference type="AlphaFoldDB" id="A0A8T1ZIC7"/>
<feature type="transmembrane region" description="Helical" evidence="8">
    <location>
        <begin position="533"/>
        <end position="556"/>
    </location>
</feature>
<protein>
    <submittedName>
        <fullName evidence="10">Ankyrin repeat</fullName>
    </submittedName>
</protein>
<dbReference type="InterPro" id="IPR002110">
    <property type="entry name" value="Ankyrin_rpt"/>
</dbReference>
<evidence type="ECO:0000256" key="5">
    <source>
        <dbReference type="ARBA" id="ARBA00023043"/>
    </source>
</evidence>
<evidence type="ECO:0000256" key="3">
    <source>
        <dbReference type="ARBA" id="ARBA00022737"/>
    </source>
</evidence>
<dbReference type="Pfam" id="PF13962">
    <property type="entry name" value="PGG"/>
    <property type="match status" value="1"/>
</dbReference>
<keyword evidence="3" id="KW-0677">Repeat</keyword>
<dbReference type="SMART" id="SM00248">
    <property type="entry name" value="ANK"/>
    <property type="match status" value="7"/>
</dbReference>
<dbReference type="PANTHER" id="PTHR24186">
    <property type="entry name" value="PROTEIN PHOSPHATASE 1 REGULATORY SUBUNIT"/>
    <property type="match status" value="1"/>
</dbReference>
<evidence type="ECO:0000256" key="2">
    <source>
        <dbReference type="ARBA" id="ARBA00022692"/>
    </source>
</evidence>
<dbReference type="PROSITE" id="PS50088">
    <property type="entry name" value="ANK_REPEAT"/>
    <property type="match status" value="2"/>
</dbReference>
<evidence type="ECO:0000256" key="8">
    <source>
        <dbReference type="SAM" id="Phobius"/>
    </source>
</evidence>
<proteinExistence type="predicted"/>
<feature type="domain" description="PGG" evidence="9">
    <location>
        <begin position="529"/>
        <end position="636"/>
    </location>
</feature>
<name>A0A8T1ZIC7_ARASU</name>
<dbReference type="PROSITE" id="PS50297">
    <property type="entry name" value="ANK_REP_REGION"/>
    <property type="match status" value="2"/>
</dbReference>
<evidence type="ECO:0000259" key="9">
    <source>
        <dbReference type="Pfam" id="PF13962"/>
    </source>
</evidence>
<dbReference type="OrthoDB" id="598775at2759"/>
<accession>A0A8T1ZIC7</accession>
<gene>
    <name evidence="10" type="ORF">ISN44_As11g037000</name>
</gene>
<evidence type="ECO:0000313" key="11">
    <source>
        <dbReference type="Proteomes" id="UP000694251"/>
    </source>
</evidence>
<dbReference type="Proteomes" id="UP000694251">
    <property type="component" value="Chromosome 11"/>
</dbReference>
<evidence type="ECO:0000256" key="4">
    <source>
        <dbReference type="ARBA" id="ARBA00022989"/>
    </source>
</evidence>
<keyword evidence="4 8" id="KW-1133">Transmembrane helix</keyword>
<evidence type="ECO:0000256" key="6">
    <source>
        <dbReference type="ARBA" id="ARBA00023136"/>
    </source>
</evidence>
<reference evidence="10 11" key="1">
    <citation type="submission" date="2020-12" db="EMBL/GenBank/DDBJ databases">
        <title>Concerted genomic and epigenomic changes stabilize Arabidopsis allopolyploids.</title>
        <authorList>
            <person name="Chen Z."/>
        </authorList>
    </citation>
    <scope>NUCLEOTIDE SEQUENCE [LARGE SCALE GENOMIC DNA]</scope>
    <source>
        <strain evidence="10">As9502</strain>
        <tissue evidence="10">Leaf</tissue>
    </source>
</reference>
<sequence length="711" mass="78435">MDSSEAGLDIIEAQRSTVVSHDQSKQRYSPVNLIKRGILRVFRALGFLQVVGEAATPPTGDTENVPEFFTNIRLSDLFDVPSGYVPMSPEIFSAVSAGEKDWLEVLRSYGKPMECLKSDGGYSVLHLAAVWGRVETVKSIVSECPCLLLEQDSRGQLPLHVAAGAGHIAVVEALVATLTFVLVTLSEEEKERVNVYVRKNINGDTPLHLALRNKNVKTATFLVNTDQQASFLANKDGISPLYMAVEAGKVSLVKAMLKTTKNDGLEGRDSNLNSQLEGRKYLVHAALKARNKGMVAVADILNVILKEFPTLDDELDEEGRTCLSFGASIGFLDGVSYLLRRSTKNVYVCNVDGSFPIHIAVEQRHTEIVRVIHAHCPNSIYLLNKQGQNILHIASKSGKVADSFLRRFAGTVLMEKQDVDGNTPLHLAAINWRPRTIFYLIKNCKPNCRFIRNNSGLTALDIAELNLQPNYIFMERVTLMVLLFYFPSKDYSGSSVRRHPGLKVEVQIMMDIMVEKKITRRSDPPAGDKNKDYVSTLLVVAALVATVTFAAGFTIPGGFNSSGPNLGRAILASDLKLVFFMVFDILAMQSSIVTIATLIWAQLGDPTLVHRSLNVAFPSLFFALLCMPVAFYCGALVAFAHVKGLVIFLNITFAIFLFLMLFVLGPHVFLQIPGIPAYFGGYFIFFIMLVDEDSDEKESAGKDLIHEKETS</sequence>
<feature type="repeat" description="ANK" evidence="7">
    <location>
        <begin position="202"/>
        <end position="234"/>
    </location>
</feature>
<dbReference type="PANTHER" id="PTHR24186:SF46">
    <property type="entry name" value="PROTEIN ACCELERATED CELL DEATH 6-LIKE"/>
    <property type="match status" value="1"/>
</dbReference>
<keyword evidence="5 7" id="KW-0040">ANK repeat</keyword>
<comment type="caution">
    <text evidence="10">The sequence shown here is derived from an EMBL/GenBank/DDBJ whole genome shotgun (WGS) entry which is preliminary data.</text>
</comment>
<keyword evidence="11" id="KW-1185">Reference proteome</keyword>
<dbReference type="InterPro" id="IPR026961">
    <property type="entry name" value="PGG_dom"/>
</dbReference>
<keyword evidence="6 8" id="KW-0472">Membrane</keyword>
<comment type="subcellular location">
    <subcellularLocation>
        <location evidence="1">Membrane</location>
        <topology evidence="1">Multi-pass membrane protein</topology>
    </subcellularLocation>
</comment>
<dbReference type="Pfam" id="PF12796">
    <property type="entry name" value="Ank_2"/>
    <property type="match status" value="3"/>
</dbReference>
<dbReference type="GO" id="GO:0005886">
    <property type="term" value="C:plasma membrane"/>
    <property type="evidence" value="ECO:0007669"/>
    <property type="project" value="TreeGrafter"/>
</dbReference>
<evidence type="ECO:0000313" key="10">
    <source>
        <dbReference type="EMBL" id="KAG7557744.1"/>
    </source>
</evidence>
<feature type="transmembrane region" description="Helical" evidence="8">
    <location>
        <begin position="577"/>
        <end position="603"/>
    </location>
</feature>
<feature type="transmembrane region" description="Helical" evidence="8">
    <location>
        <begin position="670"/>
        <end position="690"/>
    </location>
</feature>
<feature type="repeat" description="ANK" evidence="7">
    <location>
        <begin position="154"/>
        <end position="175"/>
    </location>
</feature>
<organism evidence="10 11">
    <name type="scientific">Arabidopsis suecica</name>
    <name type="common">Swedish thale-cress</name>
    <name type="synonym">Cardaminopsis suecica</name>
    <dbReference type="NCBI Taxonomy" id="45249"/>
    <lineage>
        <taxon>Eukaryota</taxon>
        <taxon>Viridiplantae</taxon>
        <taxon>Streptophyta</taxon>
        <taxon>Embryophyta</taxon>
        <taxon>Tracheophyta</taxon>
        <taxon>Spermatophyta</taxon>
        <taxon>Magnoliopsida</taxon>
        <taxon>eudicotyledons</taxon>
        <taxon>Gunneridae</taxon>
        <taxon>Pentapetalae</taxon>
        <taxon>rosids</taxon>
        <taxon>malvids</taxon>
        <taxon>Brassicales</taxon>
        <taxon>Brassicaceae</taxon>
        <taxon>Camelineae</taxon>
        <taxon>Arabidopsis</taxon>
    </lineage>
</organism>
<evidence type="ECO:0000256" key="7">
    <source>
        <dbReference type="PROSITE-ProRule" id="PRU00023"/>
    </source>
</evidence>
<feature type="transmembrane region" description="Helical" evidence="8">
    <location>
        <begin position="615"/>
        <end position="638"/>
    </location>
</feature>
<evidence type="ECO:0000256" key="1">
    <source>
        <dbReference type="ARBA" id="ARBA00004141"/>
    </source>
</evidence>
<keyword evidence="2 8" id="KW-0812">Transmembrane</keyword>